<dbReference type="PROSITE" id="PS51783">
    <property type="entry name" value="PH_BEACH"/>
    <property type="match status" value="1"/>
</dbReference>
<feature type="compositionally biased region" description="Basic and acidic residues" evidence="11">
    <location>
        <begin position="1240"/>
        <end position="1252"/>
    </location>
</feature>
<dbReference type="InterPro" id="IPR015943">
    <property type="entry name" value="WD40/YVTN_repeat-like_dom_sf"/>
</dbReference>
<dbReference type="FunFam" id="2.130.10.10:FF:000036">
    <property type="entry name" value="Neurobeachin isoform A"/>
    <property type="match status" value="1"/>
</dbReference>
<dbReference type="Pfam" id="PF13385">
    <property type="entry name" value="Laminin_G_3"/>
    <property type="match status" value="1"/>
</dbReference>
<feature type="domain" description="BEACH-type PH" evidence="13">
    <location>
        <begin position="2030"/>
        <end position="2138"/>
    </location>
</feature>
<feature type="region of interest" description="Disordered" evidence="11">
    <location>
        <begin position="1699"/>
        <end position="1759"/>
    </location>
</feature>
<dbReference type="Pfam" id="PF20425">
    <property type="entry name" value="Neurobeachin"/>
    <property type="match status" value="1"/>
</dbReference>
<evidence type="ECO:0000259" key="12">
    <source>
        <dbReference type="PROSITE" id="PS50197"/>
    </source>
</evidence>
<dbReference type="GO" id="GO:0016020">
    <property type="term" value="C:membrane"/>
    <property type="evidence" value="ECO:0007669"/>
    <property type="project" value="UniProtKB-SubCell"/>
</dbReference>
<evidence type="ECO:0000256" key="6">
    <source>
        <dbReference type="ARBA" id="ARBA00023136"/>
    </source>
</evidence>
<dbReference type="Pfam" id="PF15787">
    <property type="entry name" value="DUF4704"/>
    <property type="match status" value="1"/>
</dbReference>
<reference evidence="14" key="2">
    <citation type="submission" date="2025-09" db="UniProtKB">
        <authorList>
            <consortium name="Ensembl"/>
        </authorList>
    </citation>
    <scope>IDENTIFICATION</scope>
</reference>
<feature type="compositionally biased region" description="Basic and acidic residues" evidence="11">
    <location>
        <begin position="1137"/>
        <end position="1153"/>
    </location>
</feature>
<feature type="compositionally biased region" description="Low complexity" evidence="11">
    <location>
        <begin position="1280"/>
        <end position="1297"/>
    </location>
</feature>
<dbReference type="PROSITE" id="PS50197">
    <property type="entry name" value="BEACH"/>
    <property type="match status" value="1"/>
</dbReference>
<dbReference type="InterPro" id="IPR050865">
    <property type="entry name" value="BEACH_Domain"/>
</dbReference>
<evidence type="ECO:0000256" key="3">
    <source>
        <dbReference type="ARBA" id="ARBA00022553"/>
    </source>
</evidence>
<dbReference type="FunFam" id="2.30.29.30:FF:000059">
    <property type="entry name" value="neurobeachin isoform X1"/>
    <property type="match status" value="1"/>
</dbReference>
<dbReference type="Gene3D" id="2.130.10.10">
    <property type="entry name" value="YVTN repeat-like/Quinoprotein amine dehydrogenase"/>
    <property type="match status" value="2"/>
</dbReference>
<feature type="compositionally biased region" description="Low complexity" evidence="11">
    <location>
        <begin position="1700"/>
        <end position="1717"/>
    </location>
</feature>
<feature type="region of interest" description="Disordered" evidence="11">
    <location>
        <begin position="1269"/>
        <end position="1308"/>
    </location>
</feature>
<dbReference type="InterPro" id="IPR031570">
    <property type="entry name" value="NBEA/BDCP_DUF4704"/>
</dbReference>
<dbReference type="Gene3D" id="1.10.1540.10">
    <property type="entry name" value="BEACH domain"/>
    <property type="match status" value="1"/>
</dbReference>
<evidence type="ECO:0000256" key="9">
    <source>
        <dbReference type="ARBA" id="ARBA00080802"/>
    </source>
</evidence>
<dbReference type="PANTHER" id="PTHR13743">
    <property type="entry name" value="BEIGE/BEACH-RELATED"/>
    <property type="match status" value="1"/>
</dbReference>
<dbReference type="Pfam" id="PF06469">
    <property type="entry name" value="DUF1088"/>
    <property type="match status" value="1"/>
</dbReference>
<keyword evidence="6" id="KW-0472">Membrane</keyword>
<evidence type="ECO:0000259" key="13">
    <source>
        <dbReference type="PROSITE" id="PS51783"/>
    </source>
</evidence>
<dbReference type="InterPro" id="IPR023362">
    <property type="entry name" value="PH-BEACH_dom"/>
</dbReference>
<keyword evidence="4 10" id="KW-0853">WD repeat</keyword>
<dbReference type="Gene3D" id="2.60.120.200">
    <property type="match status" value="1"/>
</dbReference>
<evidence type="ECO:0000313" key="15">
    <source>
        <dbReference type="Proteomes" id="UP000694383"/>
    </source>
</evidence>
<dbReference type="CDD" id="cd01201">
    <property type="entry name" value="PH_BEACH"/>
    <property type="match status" value="1"/>
</dbReference>
<feature type="compositionally biased region" description="Low complexity" evidence="11">
    <location>
        <begin position="1601"/>
        <end position="1612"/>
    </location>
</feature>
<evidence type="ECO:0000256" key="10">
    <source>
        <dbReference type="PROSITE-ProRule" id="PRU00221"/>
    </source>
</evidence>
<proteinExistence type="inferred from homology"/>
<evidence type="ECO:0000256" key="8">
    <source>
        <dbReference type="ARBA" id="ARBA00073055"/>
    </source>
</evidence>
<feature type="compositionally biased region" description="Polar residues" evidence="11">
    <location>
        <begin position="1207"/>
        <end position="1239"/>
    </location>
</feature>
<dbReference type="PROSITE" id="PS50082">
    <property type="entry name" value="WD_REPEATS_2"/>
    <property type="match status" value="1"/>
</dbReference>
<keyword evidence="15" id="KW-1185">Reference proteome</keyword>
<dbReference type="Pfam" id="PF02138">
    <property type="entry name" value="Beach"/>
    <property type="match status" value="1"/>
</dbReference>
<feature type="compositionally biased region" description="Polar residues" evidence="11">
    <location>
        <begin position="967"/>
        <end position="980"/>
    </location>
</feature>
<dbReference type="CDD" id="cd06071">
    <property type="entry name" value="Beach"/>
    <property type="match status" value="1"/>
</dbReference>
<feature type="compositionally biased region" description="Basic and acidic residues" evidence="11">
    <location>
        <begin position="1000"/>
        <end position="1011"/>
    </location>
</feature>
<dbReference type="SMART" id="SM00320">
    <property type="entry name" value="WD40"/>
    <property type="match status" value="4"/>
</dbReference>
<dbReference type="InterPro" id="IPR036372">
    <property type="entry name" value="BEACH_dom_sf"/>
</dbReference>
<dbReference type="InterPro" id="IPR001680">
    <property type="entry name" value="WD40_rpt"/>
</dbReference>
<dbReference type="SMART" id="SM01026">
    <property type="entry name" value="Beach"/>
    <property type="match status" value="1"/>
</dbReference>
<name>A0A8C8E4B1_9TELE</name>
<dbReference type="InterPro" id="IPR016024">
    <property type="entry name" value="ARM-type_fold"/>
</dbReference>
<dbReference type="InterPro" id="IPR000409">
    <property type="entry name" value="BEACH_dom"/>
</dbReference>
<feature type="compositionally biased region" description="Polar residues" evidence="11">
    <location>
        <begin position="1573"/>
        <end position="1588"/>
    </location>
</feature>
<keyword evidence="5" id="KW-0677">Repeat</keyword>
<evidence type="ECO:0000256" key="1">
    <source>
        <dbReference type="ARBA" id="ARBA00004170"/>
    </source>
</evidence>
<evidence type="ECO:0000256" key="5">
    <source>
        <dbReference type="ARBA" id="ARBA00022737"/>
    </source>
</evidence>
<dbReference type="SUPFAM" id="SSF50978">
    <property type="entry name" value="WD40 repeat-like"/>
    <property type="match status" value="1"/>
</dbReference>
<feature type="compositionally biased region" description="Basic and acidic residues" evidence="11">
    <location>
        <begin position="981"/>
        <end position="990"/>
    </location>
</feature>
<dbReference type="Ensembl" id="ENSOSIT00000053512.1">
    <property type="protein sequence ID" value="ENSOSIP00000050960.1"/>
    <property type="gene ID" value="ENSOSIG00000021071.1"/>
</dbReference>
<dbReference type="InterPro" id="IPR011993">
    <property type="entry name" value="PH-like_dom_sf"/>
</dbReference>
<dbReference type="PANTHER" id="PTHR13743:SF64">
    <property type="entry name" value="LIPOPOLYSACCHARIDE-RESPONSIVE AND BEIGE-LIKE ANCHOR PROTEIN"/>
    <property type="match status" value="1"/>
</dbReference>
<feature type="compositionally biased region" description="Basic and acidic residues" evidence="11">
    <location>
        <begin position="1589"/>
        <end position="1600"/>
    </location>
</feature>
<dbReference type="SUPFAM" id="SSF49899">
    <property type="entry name" value="Concanavalin A-like lectins/glucanases"/>
    <property type="match status" value="1"/>
</dbReference>
<sequence length="2818" mass="312220">KCSAAGSALSSDRALPIRGIRMKFAVLAGLVEVGEVSNRDIVETVFNLLVGGQFDLEMNFIIQEPESIVCLVELLDKCEPTCQAEIWSIFTAILKKSVRNLQACTEVGLIQQVLQRISTTDSMIADLLVDMLGVLASYSITVKELKLFFSKLQGEKGQWPCHAVKLLSVLKYMALRNGPDSFFSFPGKNAAAIALPPIAKWPYQNGFTFHTWLRMDPLNNINVDKDKPYLYCFRTNKGLGYSAHFVGGCLIVTSLKSKGKGFQHCVKYDFKPQKWYMVTVVHVYNRWKNSEISCYVNGELASFGDIPWFVNTSDTFDKCFLGSSETADVNRVFCGQMGAVYLFAEALSAAQILAIYQLGPGYQGTFKHRAESDLLFAEHHKTLLYDGKLSSSIAFTYNPRATDAQLCLESSPKDNASIFVHSPHALMLQDVKAVVTHSVQSGIHSIGGVQVLFPLFAQLDYRQPSSQELDTSVCWTLLSFMMELLKNSVAMQEQVLACKGFLVIGYTLERSSKVHVTRPVLDIVLAFSRYLSNLQNGILLLKQLCDNILFNPAIWIHAPAKVQLTLYTYLATEFISTVTIYNAIRRVGTVLQVMHTLKYYYWIVNPQDRSGVVPKGADGPRPNQKELFSLRAFLLLFIKQLIMKDHGVKEDELQSILNFLLTMHEDENLMDVLQLLVALMSEHPGSMIQAFDQRNGIRVVYKLLGSKSEGIRVQALKVMGYFLKSLSPKRKTEVMMSNGLFSLMAERLALHSNQFTMTTYNGLFEILTEQICTQVIHKQHPDPDSTVKILNPQILKVIAALLKSSPQSPESMEVRRVFLSDMIKLFNNSRENRRSLLQCSVWQDWMLSLCFINPRNSEEQKITEMVYAIFRILLYHAIKYEWGGWRVWVDTLSITHSKVAFEQHKENLSRMFRQYQDQEFAGSGGAIRTISGVSESSEATTCINGSSAEETAPSTVIELTVDGVSQKSLDSASNSTLTSRPRSDSEDREPASITVSNILGRDEDKEQKGAEENSSDGLDVGKENEVAVIKMTNSKEPDSAPSRSDDPAAESDDKKPENKDASSSSETENPPEKADEAEQTSSEPAASLENSGAGGASIFNEDLVDMSSVSDQVQPSDADDSLEESYVSAATGEEGEVGEKAAGEADSKRKSNEKNPCLENENTSIVAPQQTDAGAPKEDVGNVQSSSDTDRKDQQPSDTTPTSSSQEAPNQPSKAGDTTTAEETQSAAPDSNTYSSDTPRSPDSHSKTKEIKIARLDVSNVASDTRGLELKDASSADTNQGQAAAAAPEAGSSSGQQREGGTPAPRSTMFRIPEFRWSHMHQRLLTDLLFSIETDVQMWRSNSTKTIPDIVNNSENIVFVHNSVHLISQVVDNLIMACGGILPLLSAATSSSHELENIEPSQGLTLEASVTFMQRLINLADVLIFASCLNFTEIEAEKNMSSGGILRQCLRLVCAMAVRNCLECQQTQLKHGAESVVRSHPAMPSTLLGTAKSATAQSPVDAVTGGMSPIRDLDRLLQDMDINRLRAIVFRDIVDSKQAQFLALAVVYFISVLMVSKYRDILEPHNDKRHPQRSLSARSSEVDGSSSLRRYDSGIGEDHTSAAASEADLSSSGMAHGPDAVSEALSTLSSEVRPALSADSKGKNVKDILRSLVSPPAEDVMVDPALLPPAFLGSVCDLARDSSLQFRSFDRSVVVAPKKMSTMPSPATSKSAPTPTAGSGAPVDNVAVVSSGDTSQSTSVPASPSLPSVPPLSPVTQNTAPSMSISERLEHALEKAAPLLREIFVDFAPFLSRTLLGSHGQELLIEGTSLVCMKSSSSVVELVMLLCSQEWQNSIQKNAGLAFIELVNEGRLLSHTMKDHLVRVANEAEFILSRQRAEDIHKHAEFESQCAQYAAEKRDEEKMCDHLIRAAKYRDHMTGTQLIQKIVNILTDKHGAWGNSSISRPREFWRLDYWEDDLRRRRRFIRNPFGSSHSEATLKAAAEHASDEDILKGKQSIRNQVLGNQNSESETSLEGDDDALSSLEEKDLENLTGPVNLSTSAQLVAPAAVVKGTLSVTASELFFEVDEDEPSFKAIDPKILAYTEGLHGKWLFTEIRAVFSRRYLLQNTALEVFMANRTAVLFNFPDAATVKKVVHCLPRVGVGTSFGLPQTRRISLATPKQLFKASNMTQRWQRREISNFEYLMFLNTISGRTYNDLNQYPVFPWVITNYDSEELDLTLPSNFRDLSKPIGALNPKRAAFFSDRYESWEDEQVPKFHYGTHYSTSSFTLMWLLRIEPFTTFFLNFQGGKFDHADRTFSSVSRAWRNCQRDTSDVKELIPEFYYLPEMFVNSNNYNLGVMEDGTVVSNVVLPPWAKSPEEFVRINRLALESEFVSCQLHQWIDLIFGYKQQGPEATRALNVYYYVTYEGAVNLSSINDPMLREAVESQIRSFGQTPCQLLIEPHPPRSSAMQVTPLMFTEQMQQDVIMVLKFPSNSPVTYVAANTQPGLTSAAIITVTANRLFAVNKWHGLTGHQSSAEQQYQLPVEIDPLIASNVGAHRRQISDLLDQSIQISSQCFVITADNRFILLCGFWDKSFRVYSTDSGKLTQIVFGHRDVVTCLARSESYIGGDCYILSGSRDATLLLWYWNGKLCSIGETPGTFTTPRAILTGHDCEVTCASVCAELGLVISGCKEGPCLIHSMNGDLLRTLEGPDSCLQPRLIQSSSEGHCVVYYEKGQFCLFSVNGKLLAHMEVEDSIKAMLLSRDGQYLLTGGDGGVICVWQVYNLKQLFSYPGCDAGVRSMAMSHDQRCIITGMASGSIVLFYNDFNRWHHEYQTRY</sequence>
<feature type="region of interest" description="Disordered" evidence="11">
    <location>
        <begin position="1565"/>
        <end position="1622"/>
    </location>
</feature>
<dbReference type="GO" id="GO:0008104">
    <property type="term" value="P:intracellular protein localization"/>
    <property type="evidence" value="ECO:0007669"/>
    <property type="project" value="TreeGrafter"/>
</dbReference>
<dbReference type="Proteomes" id="UP000694383">
    <property type="component" value="Unplaced"/>
</dbReference>
<comment type="subcellular location">
    <subcellularLocation>
        <location evidence="1">Membrane</location>
        <topology evidence="1">Peripheral membrane protein</topology>
    </subcellularLocation>
</comment>
<dbReference type="Gene3D" id="2.30.29.30">
    <property type="entry name" value="Pleckstrin-homology domain (PH domain)/Phosphotyrosine-binding domain (PTB)"/>
    <property type="match status" value="1"/>
</dbReference>
<dbReference type="SUPFAM" id="SSF81837">
    <property type="entry name" value="BEACH domain"/>
    <property type="match status" value="1"/>
</dbReference>
<dbReference type="Gene3D" id="1.25.10.10">
    <property type="entry name" value="Leucine-rich Repeat Variant"/>
    <property type="match status" value="1"/>
</dbReference>
<organism evidence="14 15">
    <name type="scientific">Oryzias sinensis</name>
    <name type="common">Chinese medaka</name>
    <dbReference type="NCBI Taxonomy" id="183150"/>
    <lineage>
        <taxon>Eukaryota</taxon>
        <taxon>Metazoa</taxon>
        <taxon>Chordata</taxon>
        <taxon>Craniata</taxon>
        <taxon>Vertebrata</taxon>
        <taxon>Euteleostomi</taxon>
        <taxon>Actinopterygii</taxon>
        <taxon>Neopterygii</taxon>
        <taxon>Teleostei</taxon>
        <taxon>Neoteleostei</taxon>
        <taxon>Acanthomorphata</taxon>
        <taxon>Ovalentaria</taxon>
        <taxon>Atherinomorphae</taxon>
        <taxon>Beloniformes</taxon>
        <taxon>Adrianichthyidae</taxon>
        <taxon>Oryziinae</taxon>
        <taxon>Oryzias</taxon>
    </lineage>
</organism>
<dbReference type="FunFam" id="1.10.1540.10:FF:000001">
    <property type="entry name" value="neurobeachin isoform X1"/>
    <property type="match status" value="1"/>
</dbReference>
<dbReference type="InterPro" id="IPR046851">
    <property type="entry name" value="NBCH_WD40"/>
</dbReference>
<reference evidence="14" key="1">
    <citation type="submission" date="2025-08" db="UniProtKB">
        <authorList>
            <consortium name="Ensembl"/>
        </authorList>
    </citation>
    <scope>IDENTIFICATION</scope>
</reference>
<feature type="compositionally biased region" description="Basic and acidic residues" evidence="11">
    <location>
        <begin position="1033"/>
        <end position="1060"/>
    </location>
</feature>
<evidence type="ECO:0000256" key="11">
    <source>
        <dbReference type="SAM" id="MobiDB-lite"/>
    </source>
</evidence>
<dbReference type="InterPro" id="IPR013320">
    <property type="entry name" value="ConA-like_dom_sf"/>
</dbReference>
<feature type="domain" description="BEACH" evidence="12">
    <location>
        <begin position="2157"/>
        <end position="2446"/>
    </location>
</feature>
<comment type="similarity">
    <text evidence="2">Belongs to the WD repeat neurobeachin family.</text>
</comment>
<dbReference type="GO" id="GO:0019901">
    <property type="term" value="F:protein kinase binding"/>
    <property type="evidence" value="ECO:0007669"/>
    <property type="project" value="TreeGrafter"/>
</dbReference>
<comment type="subunit">
    <text evidence="7">Interacts with RII subunit of PKA.</text>
</comment>
<feature type="compositionally biased region" description="Low complexity" evidence="11">
    <location>
        <begin position="1196"/>
        <end position="1206"/>
    </location>
</feature>
<dbReference type="InterPro" id="IPR036322">
    <property type="entry name" value="WD40_repeat_dom_sf"/>
</dbReference>
<dbReference type="InterPro" id="IPR046852">
    <property type="entry name" value="Neurobeachin_a-sol"/>
</dbReference>
<dbReference type="Pfam" id="PF20426">
    <property type="entry name" value="NBCH_WD40"/>
    <property type="match status" value="1"/>
</dbReference>
<keyword evidence="3" id="KW-0597">Phosphoprotein</keyword>
<dbReference type="SUPFAM" id="SSF48371">
    <property type="entry name" value="ARM repeat"/>
    <property type="match status" value="1"/>
</dbReference>
<evidence type="ECO:0000256" key="4">
    <source>
        <dbReference type="ARBA" id="ARBA00022574"/>
    </source>
</evidence>
<dbReference type="GeneTree" id="ENSGT00940000154778"/>
<feature type="compositionally biased region" description="Polar residues" evidence="11">
    <location>
        <begin position="1160"/>
        <end position="1172"/>
    </location>
</feature>
<feature type="compositionally biased region" description="Low complexity" evidence="11">
    <location>
        <begin position="1737"/>
        <end position="1746"/>
    </location>
</feature>
<dbReference type="InterPro" id="IPR010508">
    <property type="entry name" value="NBEA-like_DUF1088"/>
</dbReference>
<evidence type="ECO:0000256" key="2">
    <source>
        <dbReference type="ARBA" id="ARBA00008498"/>
    </source>
</evidence>
<dbReference type="InterPro" id="IPR011989">
    <property type="entry name" value="ARM-like"/>
</dbReference>
<accession>A0A8C8E4B1</accession>
<dbReference type="FunFam" id="2.60.120.200:FF:000010">
    <property type="entry name" value="neurobeachin isoform X2"/>
    <property type="match status" value="1"/>
</dbReference>
<dbReference type="SUPFAM" id="SSF50729">
    <property type="entry name" value="PH domain-like"/>
    <property type="match status" value="1"/>
</dbReference>
<feature type="repeat" description="WD" evidence="10">
    <location>
        <begin position="2590"/>
        <end position="2625"/>
    </location>
</feature>
<dbReference type="GO" id="GO:0005829">
    <property type="term" value="C:cytosol"/>
    <property type="evidence" value="ECO:0007669"/>
    <property type="project" value="TreeGrafter"/>
</dbReference>
<dbReference type="Pfam" id="PF14844">
    <property type="entry name" value="PH_BEACH"/>
    <property type="match status" value="1"/>
</dbReference>
<protein>
    <recommendedName>
        <fullName evidence="8">Neurobeachin</fullName>
    </recommendedName>
    <alternativeName>
        <fullName evidence="9">Lysosomal-trafficking regulator 2</fullName>
    </alternativeName>
</protein>
<feature type="compositionally biased region" description="Polar residues" evidence="11">
    <location>
        <begin position="1079"/>
        <end position="1090"/>
    </location>
</feature>
<evidence type="ECO:0000256" key="7">
    <source>
        <dbReference type="ARBA" id="ARBA00065599"/>
    </source>
</evidence>
<feature type="region of interest" description="Disordered" evidence="11">
    <location>
        <begin position="967"/>
        <end position="1252"/>
    </location>
</feature>
<evidence type="ECO:0000313" key="14">
    <source>
        <dbReference type="Ensembl" id="ENSOSIP00000050960.1"/>
    </source>
</evidence>